<feature type="compositionally biased region" description="Gly residues" evidence="1">
    <location>
        <begin position="40"/>
        <end position="54"/>
    </location>
</feature>
<comment type="caution">
    <text evidence="2">The sequence shown here is derived from an EMBL/GenBank/DDBJ whole genome shotgun (WGS) entry which is preliminary data.</text>
</comment>
<reference evidence="2 3" key="1">
    <citation type="submission" date="2020-03" db="EMBL/GenBank/DDBJ databases">
        <title>Whole genome shotgun sequence of Phytohabitans houttuyneae NBRC 108639.</title>
        <authorList>
            <person name="Komaki H."/>
            <person name="Tamura T."/>
        </authorList>
    </citation>
    <scope>NUCLEOTIDE SEQUENCE [LARGE SCALE GENOMIC DNA]</scope>
    <source>
        <strain evidence="2 3">NBRC 108639</strain>
    </source>
</reference>
<sequence length="65" mass="6278">MEGTKHQRIATPAIRLFIYVTFVGDGVGVGSAPGVGLGGASGSLGDGLGEGGAGRSRPARGGPAR</sequence>
<organism evidence="2 3">
    <name type="scientific">Phytohabitans houttuyneae</name>
    <dbReference type="NCBI Taxonomy" id="1076126"/>
    <lineage>
        <taxon>Bacteria</taxon>
        <taxon>Bacillati</taxon>
        <taxon>Actinomycetota</taxon>
        <taxon>Actinomycetes</taxon>
        <taxon>Micromonosporales</taxon>
        <taxon>Micromonosporaceae</taxon>
    </lineage>
</organism>
<accession>A0A6V8KP53</accession>
<proteinExistence type="predicted"/>
<dbReference type="AlphaFoldDB" id="A0A6V8KP53"/>
<protein>
    <submittedName>
        <fullName evidence="2">Uncharacterized protein</fullName>
    </submittedName>
</protein>
<dbReference type="EMBL" id="BLPF01000003">
    <property type="protein sequence ID" value="GFJ83979.1"/>
    <property type="molecule type" value="Genomic_DNA"/>
</dbReference>
<reference evidence="2 3" key="2">
    <citation type="submission" date="2020-03" db="EMBL/GenBank/DDBJ databases">
        <authorList>
            <person name="Ichikawa N."/>
            <person name="Kimura A."/>
            <person name="Kitahashi Y."/>
            <person name="Uohara A."/>
        </authorList>
    </citation>
    <scope>NUCLEOTIDE SEQUENCE [LARGE SCALE GENOMIC DNA]</scope>
    <source>
        <strain evidence="2 3">NBRC 108639</strain>
    </source>
</reference>
<name>A0A6V8KP53_9ACTN</name>
<evidence type="ECO:0000313" key="2">
    <source>
        <dbReference type="EMBL" id="GFJ83979.1"/>
    </source>
</evidence>
<feature type="compositionally biased region" description="Low complexity" evidence="1">
    <location>
        <begin position="55"/>
        <end position="65"/>
    </location>
</feature>
<gene>
    <name evidence="2" type="ORF">Phou_081590</name>
</gene>
<evidence type="ECO:0000256" key="1">
    <source>
        <dbReference type="SAM" id="MobiDB-lite"/>
    </source>
</evidence>
<evidence type="ECO:0000313" key="3">
    <source>
        <dbReference type="Proteomes" id="UP000482800"/>
    </source>
</evidence>
<dbReference type="Proteomes" id="UP000482800">
    <property type="component" value="Unassembled WGS sequence"/>
</dbReference>
<keyword evidence="3" id="KW-1185">Reference proteome</keyword>
<feature type="region of interest" description="Disordered" evidence="1">
    <location>
        <begin position="40"/>
        <end position="65"/>
    </location>
</feature>